<comment type="caution">
    <text evidence="1">The sequence shown here is derived from an EMBL/GenBank/DDBJ whole genome shotgun (WGS) entry which is preliminary data.</text>
</comment>
<evidence type="ECO:0000313" key="2">
    <source>
        <dbReference type="Proteomes" id="UP000250572"/>
    </source>
</evidence>
<dbReference type="Proteomes" id="UP000250572">
    <property type="component" value="Unassembled WGS sequence"/>
</dbReference>
<name>A0A315VGL7_GAMAF</name>
<accession>A0A315VGL7</accession>
<keyword evidence="2" id="KW-1185">Reference proteome</keyword>
<proteinExistence type="predicted"/>
<dbReference type="AlphaFoldDB" id="A0A315VGL7"/>
<dbReference type="EMBL" id="NHOQ01001816">
    <property type="protein sequence ID" value="PWA21998.1"/>
    <property type="molecule type" value="Genomic_DNA"/>
</dbReference>
<evidence type="ECO:0000313" key="1">
    <source>
        <dbReference type="EMBL" id="PWA21998.1"/>
    </source>
</evidence>
<sequence>MASRQKRSKLPNFADFKVQVQQQNESITESSPTHQPQSPLWNLIQATVSFLVRLVFLPKFLHLAA</sequence>
<gene>
    <name evidence="1" type="ORF">CCH79_00010282</name>
</gene>
<reference evidence="1 2" key="1">
    <citation type="journal article" date="2018" name="G3 (Bethesda)">
        <title>A High-Quality Reference Genome for the Invasive Mosquitofish Gambusia affinis Using a Chicago Library.</title>
        <authorList>
            <person name="Hoffberg S.L."/>
            <person name="Troendle N.J."/>
            <person name="Glenn T.C."/>
            <person name="Mahmud O."/>
            <person name="Louha S."/>
            <person name="Chalopin D."/>
            <person name="Bennetzen J.L."/>
            <person name="Mauricio R."/>
        </authorList>
    </citation>
    <scope>NUCLEOTIDE SEQUENCE [LARGE SCALE GENOMIC DNA]</scope>
    <source>
        <strain evidence="1">NE01/NJP1002.9</strain>
        <tissue evidence="1">Muscle</tissue>
    </source>
</reference>
<protein>
    <submittedName>
        <fullName evidence="1">Uncharacterized protein</fullName>
    </submittedName>
</protein>
<organism evidence="1 2">
    <name type="scientific">Gambusia affinis</name>
    <name type="common">Western mosquitofish</name>
    <name type="synonym">Heterandria affinis</name>
    <dbReference type="NCBI Taxonomy" id="33528"/>
    <lineage>
        <taxon>Eukaryota</taxon>
        <taxon>Metazoa</taxon>
        <taxon>Chordata</taxon>
        <taxon>Craniata</taxon>
        <taxon>Vertebrata</taxon>
        <taxon>Euteleostomi</taxon>
        <taxon>Actinopterygii</taxon>
        <taxon>Neopterygii</taxon>
        <taxon>Teleostei</taxon>
        <taxon>Neoteleostei</taxon>
        <taxon>Acanthomorphata</taxon>
        <taxon>Ovalentaria</taxon>
        <taxon>Atherinomorphae</taxon>
        <taxon>Cyprinodontiformes</taxon>
        <taxon>Poeciliidae</taxon>
        <taxon>Poeciliinae</taxon>
        <taxon>Gambusia</taxon>
    </lineage>
</organism>